<organism evidence="1 2">
    <name type="scientific">Listeria welshimeri</name>
    <dbReference type="NCBI Taxonomy" id="1643"/>
    <lineage>
        <taxon>Bacteria</taxon>
        <taxon>Bacillati</taxon>
        <taxon>Bacillota</taxon>
        <taxon>Bacilli</taxon>
        <taxon>Bacillales</taxon>
        <taxon>Listeriaceae</taxon>
        <taxon>Listeria</taxon>
    </lineage>
</organism>
<name>A0A7X0T6T9_LISWE</name>
<dbReference type="Proteomes" id="UP000522007">
    <property type="component" value="Unassembled WGS sequence"/>
</dbReference>
<gene>
    <name evidence="1" type="ORF">HB853_11605</name>
</gene>
<evidence type="ECO:0000313" key="2">
    <source>
        <dbReference type="Proteomes" id="UP000522007"/>
    </source>
</evidence>
<reference evidence="1 2" key="1">
    <citation type="submission" date="2020-03" db="EMBL/GenBank/DDBJ databases">
        <title>Soil Listeria distribution.</title>
        <authorList>
            <person name="Liao J."/>
            <person name="Wiedmann M."/>
        </authorList>
    </citation>
    <scope>NUCLEOTIDE SEQUENCE [LARGE SCALE GENOMIC DNA]</scope>
    <source>
        <strain evidence="1 2">FSL L7-1829</strain>
    </source>
</reference>
<dbReference type="AlphaFoldDB" id="A0A7X0T6T9"/>
<protein>
    <submittedName>
        <fullName evidence="1">Uncharacterized protein</fullName>
    </submittedName>
</protein>
<comment type="caution">
    <text evidence="1">The sequence shown here is derived from an EMBL/GenBank/DDBJ whole genome shotgun (WGS) entry which is preliminary data.</text>
</comment>
<proteinExistence type="predicted"/>
<sequence length="143" mass="16930">MKIKEELAKSIKSENNYEESVQNFDILTERMNDDFIPHRVEQNIMMWLDNHGILGEIECIFPTQIEQQILLIKEKNTLVQNGCPLIDTDESIFVPEVKVFKNDNYFILYLSESYKYNREIISENLTFYVNDKELVAIKAMRSK</sequence>
<evidence type="ECO:0000313" key="1">
    <source>
        <dbReference type="EMBL" id="MBC1323573.1"/>
    </source>
</evidence>
<dbReference type="EMBL" id="JAAROP010000014">
    <property type="protein sequence ID" value="MBC1323573.1"/>
    <property type="molecule type" value="Genomic_DNA"/>
</dbReference>
<accession>A0A7X0T6T9</accession>
<dbReference type="RefSeq" id="WP_185303510.1">
    <property type="nucleotide sequence ID" value="NZ_JACTIO010000003.1"/>
</dbReference>